<dbReference type="InterPro" id="IPR001228">
    <property type="entry name" value="IspD"/>
</dbReference>
<dbReference type="OrthoDB" id="9802561at2"/>
<dbReference type="InterPro" id="IPR050088">
    <property type="entry name" value="IspD/TarI_cytidylyltransf_bact"/>
</dbReference>
<comment type="pathway">
    <text evidence="2 7">Isoprenoid biosynthesis; isopentenyl diphosphate biosynthesis via DXP pathway; isopentenyl diphosphate from 1-deoxy-D-xylulose 5-phosphate: step 2/6.</text>
</comment>
<evidence type="ECO:0000256" key="7">
    <source>
        <dbReference type="HAMAP-Rule" id="MF_00108"/>
    </source>
</evidence>
<feature type="region of interest" description="Disordered" evidence="8">
    <location>
        <begin position="73"/>
        <end position="101"/>
    </location>
</feature>
<comment type="catalytic activity">
    <reaction evidence="1 7">
        <text>2-C-methyl-D-erythritol 4-phosphate + CTP + H(+) = 4-CDP-2-C-methyl-D-erythritol + diphosphate</text>
        <dbReference type="Rhea" id="RHEA:13429"/>
        <dbReference type="ChEBI" id="CHEBI:15378"/>
        <dbReference type="ChEBI" id="CHEBI:33019"/>
        <dbReference type="ChEBI" id="CHEBI:37563"/>
        <dbReference type="ChEBI" id="CHEBI:57823"/>
        <dbReference type="ChEBI" id="CHEBI:58262"/>
        <dbReference type="EC" id="2.7.7.60"/>
    </reaction>
</comment>
<dbReference type="CDD" id="cd02516">
    <property type="entry name" value="CDP-ME_synthetase"/>
    <property type="match status" value="1"/>
</dbReference>
<dbReference type="AlphaFoldDB" id="A0A179B5D2"/>
<dbReference type="InterPro" id="IPR029044">
    <property type="entry name" value="Nucleotide-diphossugar_trans"/>
</dbReference>
<name>A0A179B5D2_9ACTO</name>
<dbReference type="Gene3D" id="3.90.550.10">
    <property type="entry name" value="Spore Coat Polysaccharide Biosynthesis Protein SpsA, Chain A"/>
    <property type="match status" value="1"/>
</dbReference>
<dbReference type="PANTHER" id="PTHR32125">
    <property type="entry name" value="2-C-METHYL-D-ERYTHRITOL 4-PHOSPHATE CYTIDYLYLTRANSFERASE, CHLOROPLASTIC"/>
    <property type="match status" value="1"/>
</dbReference>
<evidence type="ECO:0000256" key="6">
    <source>
        <dbReference type="ARBA" id="ARBA00023229"/>
    </source>
</evidence>
<dbReference type="STRING" id="1823756.A4H34_03535"/>
<gene>
    <name evidence="7" type="primary">ispD</name>
    <name evidence="9" type="ORF">A4H34_03535</name>
</gene>
<feature type="site" description="Positions MEP for the nucleophilic attack" evidence="7">
    <location>
        <position position="296"/>
    </location>
</feature>
<feature type="site" description="Positions MEP for the nucleophilic attack" evidence="7">
    <location>
        <position position="236"/>
    </location>
</feature>
<comment type="function">
    <text evidence="7">Catalyzes the formation of 4-diphosphocytidyl-2-C-methyl-D-erythritol from CTP and 2-C-methyl-D-erythritol 4-phosphate (MEP).</text>
</comment>
<dbReference type="Pfam" id="PF01128">
    <property type="entry name" value="IspD"/>
    <property type="match status" value="3"/>
</dbReference>
<evidence type="ECO:0000256" key="1">
    <source>
        <dbReference type="ARBA" id="ARBA00001282"/>
    </source>
</evidence>
<keyword evidence="5 7" id="KW-0548">Nucleotidyltransferase</keyword>
<keyword evidence="6 7" id="KW-0414">Isoprene biosynthesis</keyword>
<dbReference type="GO" id="GO:0019288">
    <property type="term" value="P:isopentenyl diphosphate biosynthetic process, methylerythritol 4-phosphate pathway"/>
    <property type="evidence" value="ECO:0007669"/>
    <property type="project" value="UniProtKB-UniRule"/>
</dbReference>
<dbReference type="InterPro" id="IPR018294">
    <property type="entry name" value="ISPD_synthase_CS"/>
</dbReference>
<organism evidence="9 10">
    <name type="scientific">Peptidiphaga gingivicola</name>
    <dbReference type="NCBI Taxonomy" id="2741497"/>
    <lineage>
        <taxon>Bacteria</taxon>
        <taxon>Bacillati</taxon>
        <taxon>Actinomycetota</taxon>
        <taxon>Actinomycetes</taxon>
        <taxon>Actinomycetales</taxon>
        <taxon>Actinomycetaceae</taxon>
        <taxon>Peptidiphaga</taxon>
    </lineage>
</organism>
<evidence type="ECO:0000256" key="4">
    <source>
        <dbReference type="ARBA" id="ARBA00022679"/>
    </source>
</evidence>
<dbReference type="HAMAP" id="MF_00108">
    <property type="entry name" value="IspD"/>
    <property type="match status" value="1"/>
</dbReference>
<dbReference type="EC" id="2.7.7.60" evidence="7"/>
<comment type="similarity">
    <text evidence="3 7">Belongs to the IspD/TarI cytidylyltransferase family. IspD subfamily.</text>
</comment>
<dbReference type="SUPFAM" id="SSF53448">
    <property type="entry name" value="Nucleotide-diphospho-sugar transferases"/>
    <property type="match status" value="1"/>
</dbReference>
<reference evidence="9 10" key="1">
    <citation type="submission" date="2016-04" db="EMBL/GenBank/DDBJ databases">
        <title>Peptidophaga gingivicola gen. nov., sp. nov., isolated from human subgingival plaque.</title>
        <authorList>
            <person name="Beall C.J."/>
            <person name="Mokrzan E.M."/>
            <person name="Griffen A.L."/>
            <person name="Leys E.J."/>
        </authorList>
    </citation>
    <scope>NUCLEOTIDE SEQUENCE [LARGE SCALE GENOMIC DNA]</scope>
    <source>
        <strain evidence="9 10">BA112</strain>
    </source>
</reference>
<evidence type="ECO:0000256" key="5">
    <source>
        <dbReference type="ARBA" id="ARBA00022695"/>
    </source>
</evidence>
<sequence>MRVAAVVVAAGKGTRFGSRDAKALERLSGEPLLVHSARAMAESGVVDRIAIVAPADRIEEFEGILRAVPLGRASDSPEKTAEPTKGVADGPGRAAETIGGDAGPIEIDVVGGGRTRQESVARGLDRVFEAYGPDASSDCVLIHDAARPLVPGAVIRRVVDALAAGHPAVVPALPVADTIKRVERIADGGRARLGASLGGSGAGAAENESEKAGSGGAASGGEADAGLERVVETHDRTLLRAMQTPQGFHLDAILRAHRDFAEKGEEEASAAPDDAALVEAAGLPVVLVRGSERSMKITRPIDLAIAQLLADDPSLGA</sequence>
<evidence type="ECO:0000313" key="9">
    <source>
        <dbReference type="EMBL" id="OAP86254.1"/>
    </source>
</evidence>
<dbReference type="GO" id="GO:0050518">
    <property type="term" value="F:2-C-methyl-D-erythritol 4-phosphate cytidylyltransferase activity"/>
    <property type="evidence" value="ECO:0007669"/>
    <property type="project" value="UniProtKB-UniRule"/>
</dbReference>
<dbReference type="Proteomes" id="UP000078368">
    <property type="component" value="Unassembled WGS sequence"/>
</dbReference>
<evidence type="ECO:0000256" key="8">
    <source>
        <dbReference type="SAM" id="MobiDB-lite"/>
    </source>
</evidence>
<keyword evidence="4 7" id="KW-0808">Transferase</keyword>
<comment type="caution">
    <text evidence="9">The sequence shown here is derived from an EMBL/GenBank/DDBJ whole genome shotgun (WGS) entry which is preliminary data.</text>
</comment>
<feature type="site" description="Transition state stabilizer" evidence="7">
    <location>
        <position position="22"/>
    </location>
</feature>
<evidence type="ECO:0000313" key="10">
    <source>
        <dbReference type="Proteomes" id="UP000078368"/>
    </source>
</evidence>
<protein>
    <recommendedName>
        <fullName evidence="7">2-C-methyl-D-erythritol 4-phosphate cytidylyltransferase</fullName>
        <ecNumber evidence="7">2.7.7.60</ecNumber>
    </recommendedName>
    <alternativeName>
        <fullName evidence="7">4-diphosphocytidyl-2C-methyl-D-erythritol synthase</fullName>
    </alternativeName>
    <alternativeName>
        <fullName evidence="7">MEP cytidylyltransferase</fullName>
        <shortName evidence="7">MCT</shortName>
    </alternativeName>
</protein>
<dbReference type="RefSeq" id="WP_082903033.1">
    <property type="nucleotide sequence ID" value="NZ_LVZK01000001.1"/>
</dbReference>
<accession>A0A179B5D2</accession>
<dbReference type="PANTHER" id="PTHR32125:SF4">
    <property type="entry name" value="2-C-METHYL-D-ERYTHRITOL 4-PHOSPHATE CYTIDYLYLTRANSFERASE, CHLOROPLASTIC"/>
    <property type="match status" value="1"/>
</dbReference>
<feature type="region of interest" description="Disordered" evidence="8">
    <location>
        <begin position="197"/>
        <end position="224"/>
    </location>
</feature>
<dbReference type="EMBL" id="LVZK01000001">
    <property type="protein sequence ID" value="OAP86254.1"/>
    <property type="molecule type" value="Genomic_DNA"/>
</dbReference>
<dbReference type="PROSITE" id="PS01295">
    <property type="entry name" value="ISPD"/>
    <property type="match status" value="1"/>
</dbReference>
<proteinExistence type="inferred from homology"/>
<dbReference type="InterPro" id="IPR034683">
    <property type="entry name" value="IspD/TarI"/>
</dbReference>
<feature type="site" description="Transition state stabilizer" evidence="7">
    <location>
        <position position="15"/>
    </location>
</feature>
<evidence type="ECO:0000256" key="2">
    <source>
        <dbReference type="ARBA" id="ARBA00004787"/>
    </source>
</evidence>
<keyword evidence="10" id="KW-1185">Reference proteome</keyword>
<dbReference type="UniPathway" id="UPA00056">
    <property type="reaction ID" value="UER00093"/>
</dbReference>
<evidence type="ECO:0000256" key="3">
    <source>
        <dbReference type="ARBA" id="ARBA00009789"/>
    </source>
</evidence>